<keyword evidence="4" id="KW-0378">Hydrolase</keyword>
<dbReference type="GO" id="GO:0007165">
    <property type="term" value="P:signal transduction"/>
    <property type="evidence" value="ECO:0007669"/>
    <property type="project" value="InterPro"/>
</dbReference>
<dbReference type="InterPro" id="IPR035897">
    <property type="entry name" value="Toll_tir_struct_dom_sf"/>
</dbReference>
<dbReference type="InterPro" id="IPR058192">
    <property type="entry name" value="WHD_ROQ1-like"/>
</dbReference>
<dbReference type="GO" id="GO:0043531">
    <property type="term" value="F:ADP binding"/>
    <property type="evidence" value="ECO:0007669"/>
    <property type="project" value="InterPro"/>
</dbReference>
<dbReference type="SUPFAM" id="SSF52058">
    <property type="entry name" value="L domain-like"/>
    <property type="match status" value="1"/>
</dbReference>
<dbReference type="InterPro" id="IPR001611">
    <property type="entry name" value="Leu-rich_rpt"/>
</dbReference>
<dbReference type="SMART" id="SM00255">
    <property type="entry name" value="TIR"/>
    <property type="match status" value="1"/>
</dbReference>
<dbReference type="EC" id="3.2.2.6" evidence="1"/>
<evidence type="ECO:0000256" key="8">
    <source>
        <dbReference type="SAM" id="MobiDB-lite"/>
    </source>
</evidence>
<feature type="compositionally biased region" description="Low complexity" evidence="8">
    <location>
        <begin position="40"/>
        <end position="54"/>
    </location>
</feature>
<dbReference type="SUPFAM" id="SSF52540">
    <property type="entry name" value="P-loop containing nucleoside triphosphate hydrolases"/>
    <property type="match status" value="1"/>
</dbReference>
<dbReference type="Proteomes" id="UP000694886">
    <property type="component" value="Chromosome 6"/>
</dbReference>
<dbReference type="FunFam" id="1.10.8.430:FF:000002">
    <property type="entry name" value="Disease resistance protein (TIR-NBS-LRR class)"/>
    <property type="match status" value="1"/>
</dbReference>
<evidence type="ECO:0000259" key="9">
    <source>
        <dbReference type="PROSITE" id="PS50104"/>
    </source>
</evidence>
<dbReference type="SMART" id="SM00369">
    <property type="entry name" value="LRR_TYP"/>
    <property type="match status" value="2"/>
</dbReference>
<dbReference type="PANTHER" id="PTHR11017:SF559">
    <property type="entry name" value="DISEASE RESISTANCE PROTEIN CHL1"/>
    <property type="match status" value="1"/>
</dbReference>
<evidence type="ECO:0000313" key="10">
    <source>
        <dbReference type="Proteomes" id="UP000694886"/>
    </source>
</evidence>
<evidence type="ECO:0000256" key="5">
    <source>
        <dbReference type="ARBA" id="ARBA00022821"/>
    </source>
</evidence>
<organism evidence="10 11">
    <name type="scientific">Theobroma cacao</name>
    <name type="common">Cacao</name>
    <name type="synonym">Cocoa</name>
    <dbReference type="NCBI Taxonomy" id="3641"/>
    <lineage>
        <taxon>Eukaryota</taxon>
        <taxon>Viridiplantae</taxon>
        <taxon>Streptophyta</taxon>
        <taxon>Embryophyta</taxon>
        <taxon>Tracheophyta</taxon>
        <taxon>Spermatophyta</taxon>
        <taxon>Magnoliopsida</taxon>
        <taxon>eudicotyledons</taxon>
        <taxon>Gunneridae</taxon>
        <taxon>Pentapetalae</taxon>
        <taxon>rosids</taxon>
        <taxon>malvids</taxon>
        <taxon>Malvales</taxon>
        <taxon>Malvaceae</taxon>
        <taxon>Byttnerioideae</taxon>
        <taxon>Theobroma</taxon>
    </lineage>
</organism>
<dbReference type="Pfam" id="PF23282">
    <property type="entry name" value="WHD_ROQ1"/>
    <property type="match status" value="1"/>
</dbReference>
<dbReference type="InterPro" id="IPR000157">
    <property type="entry name" value="TIR_dom"/>
</dbReference>
<dbReference type="Pfam" id="PF01582">
    <property type="entry name" value="TIR"/>
    <property type="match status" value="1"/>
</dbReference>
<dbReference type="Pfam" id="PF00931">
    <property type="entry name" value="NB-ARC"/>
    <property type="match status" value="1"/>
</dbReference>
<dbReference type="GO" id="GO:0006952">
    <property type="term" value="P:defense response"/>
    <property type="evidence" value="ECO:0007669"/>
    <property type="project" value="InterPro"/>
</dbReference>
<feature type="domain" description="TIR" evidence="9">
    <location>
        <begin position="58"/>
        <end position="222"/>
    </location>
</feature>
<dbReference type="GeneID" id="18595220"/>
<dbReference type="PRINTS" id="PR00364">
    <property type="entry name" value="DISEASERSIST"/>
</dbReference>
<dbReference type="Gene3D" id="3.80.10.10">
    <property type="entry name" value="Ribonuclease Inhibitor"/>
    <property type="match status" value="2"/>
</dbReference>
<keyword evidence="6" id="KW-0520">NAD</keyword>
<dbReference type="PROSITE" id="PS50104">
    <property type="entry name" value="TIR"/>
    <property type="match status" value="1"/>
</dbReference>
<dbReference type="InterPro" id="IPR002182">
    <property type="entry name" value="NB-ARC"/>
</dbReference>
<keyword evidence="5" id="KW-0611">Plant defense</keyword>
<reference evidence="11" key="2">
    <citation type="submission" date="2025-08" db="UniProtKB">
        <authorList>
            <consortium name="RefSeq"/>
        </authorList>
    </citation>
    <scope>IDENTIFICATION</scope>
</reference>
<dbReference type="Gene3D" id="3.40.50.300">
    <property type="entry name" value="P-loop containing nucleotide triphosphate hydrolases"/>
    <property type="match status" value="1"/>
</dbReference>
<dbReference type="PROSITE" id="PS51450">
    <property type="entry name" value="LRR"/>
    <property type="match status" value="1"/>
</dbReference>
<evidence type="ECO:0000256" key="6">
    <source>
        <dbReference type="ARBA" id="ARBA00023027"/>
    </source>
</evidence>
<dbReference type="SUPFAM" id="SSF52200">
    <property type="entry name" value="Toll/Interleukin receptor TIR domain"/>
    <property type="match status" value="1"/>
</dbReference>
<feature type="compositionally biased region" description="Pro residues" evidence="8">
    <location>
        <begin position="29"/>
        <end position="39"/>
    </location>
</feature>
<dbReference type="AlphaFoldDB" id="A0AB32WK57"/>
<evidence type="ECO:0000256" key="4">
    <source>
        <dbReference type="ARBA" id="ARBA00022801"/>
    </source>
</evidence>
<dbReference type="GO" id="GO:0061809">
    <property type="term" value="F:NAD+ nucleosidase activity, cyclic ADP-ribose generating"/>
    <property type="evidence" value="ECO:0007669"/>
    <property type="project" value="UniProtKB-EC"/>
</dbReference>
<dbReference type="InterPro" id="IPR058546">
    <property type="entry name" value="RPS4B/Roq1-like_LRR"/>
</dbReference>
<dbReference type="InterPro" id="IPR045344">
    <property type="entry name" value="C-JID"/>
</dbReference>
<dbReference type="Gene3D" id="1.10.8.430">
    <property type="entry name" value="Helical domain of apoptotic protease-activating factors"/>
    <property type="match status" value="1"/>
</dbReference>
<sequence length="1224" mass="137467">MSICFSTNSIQQHVFTQTLFTLQINSPVNLPPPPPPPPSSTMVTSSPSSSSSSSLSRWKYDVFLSFRGEDTRKGFTDHLYARLQNDGINTFRDNEKLEQGEYVAPKLLEAIKESWCSIIVFSKTYASSSWCLDELVEILNQKNDRGHKVFPIFYHVDPSDLRKQTGNVKEAFAKHEDRYNQDKTQSWRDALSEAANISGWHLEDRYFLLPIRLFVLIYIYMYGWTRASSSITVKTFVDARVSGLEGGYTGVLLSTSGRIATPCLGCAPEESLICKSVRVDEDRAATVASIAVKKAAIAWITSEDTAGMPVGGGGISTGSAASVARKGDTVDSSPLRYESEFIGLIIKKISTKLCQTRSSVPNDLIGIDSRLDKLCDKIDFGEDRDIRIVGICGMGGIGKSALASVVYTQMSGYFEGKCFLAGVREVAMKFGLVSLQEQLLSNIFPGENFQFSSVYDGIETISRRLRHKKVLVVIDDADNMQHFRCLAEKRDWFGLGSRIIITSRDERLLLRSYRVDDVYKPTTLHDFEALRLLSLKAFKSDTPKDDFMSLSQSVVKYAGGLPLALDVLGSFLCGRDADQWRHAIESLKSEPDKEINNCLKISFDGLSETQKKIFLDIAHFFKGWHRDFVTKILDGCGYSPGIGLHVLIERSLITVKNNKIWMHDLLQEMGRYIVQQKSPDEPGKRCRLSEESDVYQVLTQNSGTEAIEGMVINSTMGYKYISPLEQNKTFILNADALSKMKKLRLLMVHDLLKFCDLTYLSSELRHFEWFGWPLKSLPWDFQPDNLVALRLPNSCIEQLWNRDRLLNKLKFIDLQGSRKLIRTPDFTRIENLESLNLGGCTNLVHVHPSIAFLAKLKLLNLRNCVSLRSFSINNEMESLETLILSGCKNLKGISEIVEKMEHLQELHLDGTSMEELPSSVGNLSSLKVLNLSGCSVLENSPPSFLQRIYKKGCEVLLSSLNPMLLKKGSNFMALTLPCLSSLSSLRELNISGMNLCEGDLPSDICCLSSLEELILSHNNFVSLPANLSQLTKLYCLQLMGCSKLETLPQLPSSVQGLMLDGCTSLQRVPNPTNPHDPSWVTWFYGVNCFKLAANKNALRMLKGYLKTFANAGIRVDIVIPGSEIFEWFNHQSEKCSIMIPILQNDVQWMGFALCCVVVPASNNVDWTEEDITCRVTIHFEDLTFKSCTHSIGFNTQTSKDHLCLWYLPVEKLLRDQFGNLLSRD</sequence>
<feature type="non-terminal residue" evidence="11">
    <location>
        <position position="1224"/>
    </location>
</feature>
<dbReference type="Pfam" id="PF20160">
    <property type="entry name" value="C-JID"/>
    <property type="match status" value="1"/>
</dbReference>
<gene>
    <name evidence="11" type="primary">LOC18595220</name>
</gene>
<dbReference type="InterPro" id="IPR042197">
    <property type="entry name" value="Apaf_helical"/>
</dbReference>
<name>A0AB32WK57_THECC</name>
<dbReference type="InterPro" id="IPR032675">
    <property type="entry name" value="LRR_dom_sf"/>
</dbReference>
<evidence type="ECO:0000313" key="11">
    <source>
        <dbReference type="RefSeq" id="XP_017978234.1"/>
    </source>
</evidence>
<evidence type="ECO:0000256" key="1">
    <source>
        <dbReference type="ARBA" id="ARBA00011982"/>
    </source>
</evidence>
<dbReference type="Gene3D" id="3.40.50.10140">
    <property type="entry name" value="Toll/interleukin-1 receptor homology (TIR) domain"/>
    <property type="match status" value="1"/>
</dbReference>
<comment type="catalytic activity">
    <reaction evidence="7">
        <text>NAD(+) + H2O = ADP-D-ribose + nicotinamide + H(+)</text>
        <dbReference type="Rhea" id="RHEA:16301"/>
        <dbReference type="ChEBI" id="CHEBI:15377"/>
        <dbReference type="ChEBI" id="CHEBI:15378"/>
        <dbReference type="ChEBI" id="CHEBI:17154"/>
        <dbReference type="ChEBI" id="CHEBI:57540"/>
        <dbReference type="ChEBI" id="CHEBI:57967"/>
        <dbReference type="EC" id="3.2.2.6"/>
    </reaction>
    <physiologicalReaction direction="left-to-right" evidence="7">
        <dbReference type="Rhea" id="RHEA:16302"/>
    </physiologicalReaction>
</comment>
<keyword evidence="2" id="KW-0433">Leucine-rich repeat</keyword>
<feature type="region of interest" description="Disordered" evidence="8">
    <location>
        <begin position="26"/>
        <end position="54"/>
    </location>
</feature>
<accession>A0AB32WK57</accession>
<reference evidence="10" key="1">
    <citation type="journal article" date="1997" name="Nucleic Acids Res.">
        <title>tRNAscan-SE: a program for improved detection of transfer RNA genes in genomic sequence.</title>
        <authorList>
            <person name="Lowe T.M."/>
            <person name="Eddy S.R."/>
        </authorList>
    </citation>
    <scope>NUCLEOTIDE SEQUENCE [LARGE SCALE GENOMIC DNA]</scope>
    <source>
        <strain evidence="10">r\B97-61/B2</strain>
    </source>
</reference>
<dbReference type="FunFam" id="3.40.50.10140:FF:000007">
    <property type="entry name" value="Disease resistance protein (TIR-NBS-LRR class)"/>
    <property type="match status" value="1"/>
</dbReference>
<dbReference type="RefSeq" id="XP_017978234.1">
    <property type="nucleotide sequence ID" value="XM_018122745.1"/>
</dbReference>
<dbReference type="KEGG" id="tcc:18595220"/>
<keyword evidence="3" id="KW-0677">Repeat</keyword>
<proteinExistence type="predicted"/>
<dbReference type="InterPro" id="IPR027417">
    <property type="entry name" value="P-loop_NTPase"/>
</dbReference>
<dbReference type="Pfam" id="PF23286">
    <property type="entry name" value="LRR_13"/>
    <property type="match status" value="1"/>
</dbReference>
<dbReference type="PANTHER" id="PTHR11017">
    <property type="entry name" value="LEUCINE-RICH REPEAT-CONTAINING PROTEIN"/>
    <property type="match status" value="1"/>
</dbReference>
<evidence type="ECO:0000256" key="7">
    <source>
        <dbReference type="ARBA" id="ARBA00047304"/>
    </source>
</evidence>
<dbReference type="InterPro" id="IPR003591">
    <property type="entry name" value="Leu-rich_rpt_typical-subtyp"/>
</dbReference>
<dbReference type="Gramene" id="Tc06v2_t001650.1">
    <property type="protein sequence ID" value="Tc06v2_p001650.1"/>
    <property type="gene ID" value="Tc06v2_g001650"/>
</dbReference>
<evidence type="ECO:0000256" key="3">
    <source>
        <dbReference type="ARBA" id="ARBA00022737"/>
    </source>
</evidence>
<dbReference type="InterPro" id="IPR044974">
    <property type="entry name" value="Disease_R_plants"/>
</dbReference>
<protein>
    <recommendedName>
        <fullName evidence="1">ADP-ribosyl cyclase/cyclic ADP-ribose hydrolase</fullName>
        <ecNumber evidence="1">3.2.2.6</ecNumber>
    </recommendedName>
</protein>
<evidence type="ECO:0000256" key="2">
    <source>
        <dbReference type="ARBA" id="ARBA00022614"/>
    </source>
</evidence>